<sequence>MKQAPRGHRAAWNARLPLLHATLHPQSPREGSAADSSQRLDDIIDIRDRSHIWLALAILTGRLPTDQTVVEVARVAEFDGCAAVWKAVADGTTDESAAWQVRVAHGDVLADVAHTASTVLVTGIQRVARETVRRWLAADGCLPVSWTRDFQSMRDLSDVELRRIMAATAEEDTAERASATVVVPWKCTYLLPELAAELKRTGRLRALAQFSGNRTGVIGFDCVPITSAETTQLGFSALFTSNLAAVRSFDRIAAISGAACAEYLGWKSMLGAIGVAGPEVRAVQLPVEIGETTDADIAAARDRFLVGGLPLVLVVGSHEPRKNHLAVLHAAELLWREGVEFTLTFVGGNSWGGEEFANRLAAMQREGRAVDAVHRLSDAHLWGAYRLARCTIFPSVNEGFGLPVAESLAAGTPAITSAFGSMLEIASEGGALTVDPHDDHQLADALRALLLQDELHDSLVRAAKARPERTWDTYARELWDFLVGDDAQN</sequence>
<evidence type="ECO:0000313" key="3">
    <source>
        <dbReference type="EMBL" id="UUI74521.1"/>
    </source>
</evidence>
<organism evidence="3 4">
    <name type="scientific">Cellulomonas chengniuliangii</name>
    <dbReference type="NCBI Taxonomy" id="2968084"/>
    <lineage>
        <taxon>Bacteria</taxon>
        <taxon>Bacillati</taxon>
        <taxon>Actinomycetota</taxon>
        <taxon>Actinomycetes</taxon>
        <taxon>Micrococcales</taxon>
        <taxon>Cellulomonadaceae</taxon>
        <taxon>Cellulomonas</taxon>
    </lineage>
</organism>
<dbReference type="PANTHER" id="PTHR46401">
    <property type="entry name" value="GLYCOSYLTRANSFERASE WBBK-RELATED"/>
    <property type="match status" value="1"/>
</dbReference>
<keyword evidence="3" id="KW-0328">Glycosyltransferase</keyword>
<keyword evidence="1 3" id="KW-0808">Transferase</keyword>
<gene>
    <name evidence="3" type="ORF">NP064_12040</name>
</gene>
<proteinExistence type="predicted"/>
<dbReference type="EMBL" id="CP101988">
    <property type="protein sequence ID" value="UUI74521.1"/>
    <property type="molecule type" value="Genomic_DNA"/>
</dbReference>
<dbReference type="SUPFAM" id="SSF53756">
    <property type="entry name" value="UDP-Glycosyltransferase/glycogen phosphorylase"/>
    <property type="match status" value="1"/>
</dbReference>
<keyword evidence="4" id="KW-1185">Reference proteome</keyword>
<protein>
    <submittedName>
        <fullName evidence="3">Glycosyltransferase</fullName>
        <ecNumber evidence="3">2.4.-.-</ecNumber>
    </submittedName>
</protein>
<evidence type="ECO:0000313" key="4">
    <source>
        <dbReference type="Proteomes" id="UP001316189"/>
    </source>
</evidence>
<name>A0ABY5KVH1_9CELL</name>
<reference evidence="3 4" key="1">
    <citation type="submission" date="2022-07" db="EMBL/GenBank/DDBJ databases">
        <title>Novel species in genus cellulomonas.</title>
        <authorList>
            <person name="Ye L."/>
        </authorList>
    </citation>
    <scope>NUCLEOTIDE SEQUENCE [LARGE SCALE GENOMIC DNA]</scope>
    <source>
        <strain evidence="4">zg-Y338</strain>
    </source>
</reference>
<evidence type="ECO:0000256" key="1">
    <source>
        <dbReference type="ARBA" id="ARBA00022679"/>
    </source>
</evidence>
<dbReference type="GO" id="GO:0016757">
    <property type="term" value="F:glycosyltransferase activity"/>
    <property type="evidence" value="ECO:0007669"/>
    <property type="project" value="UniProtKB-KW"/>
</dbReference>
<dbReference type="PANTHER" id="PTHR46401:SF2">
    <property type="entry name" value="GLYCOSYLTRANSFERASE WBBK-RELATED"/>
    <property type="match status" value="1"/>
</dbReference>
<dbReference type="Pfam" id="PF00534">
    <property type="entry name" value="Glycos_transf_1"/>
    <property type="match status" value="1"/>
</dbReference>
<evidence type="ECO:0000259" key="2">
    <source>
        <dbReference type="Pfam" id="PF00534"/>
    </source>
</evidence>
<dbReference type="EC" id="2.4.-.-" evidence="3"/>
<dbReference type="Proteomes" id="UP001316189">
    <property type="component" value="Chromosome"/>
</dbReference>
<accession>A0ABY5KVH1</accession>
<dbReference type="RefSeq" id="WP_227569418.1">
    <property type="nucleotide sequence ID" value="NZ_CP101988.1"/>
</dbReference>
<dbReference type="Gene3D" id="3.40.50.2000">
    <property type="entry name" value="Glycogen Phosphorylase B"/>
    <property type="match status" value="1"/>
</dbReference>
<dbReference type="InterPro" id="IPR001296">
    <property type="entry name" value="Glyco_trans_1"/>
</dbReference>
<feature type="domain" description="Glycosyl transferase family 1" evidence="2">
    <location>
        <begin position="307"/>
        <end position="465"/>
    </location>
</feature>